<dbReference type="GO" id="GO:0090374">
    <property type="term" value="P:oligopeptide export from mitochondrion"/>
    <property type="evidence" value="ECO:0007669"/>
    <property type="project" value="TreeGrafter"/>
</dbReference>
<evidence type="ECO:0000313" key="2">
    <source>
        <dbReference type="Proteomes" id="UP000663842"/>
    </source>
</evidence>
<organism evidence="1 2">
    <name type="scientific">Rotaria magnacalcarata</name>
    <dbReference type="NCBI Taxonomy" id="392030"/>
    <lineage>
        <taxon>Eukaryota</taxon>
        <taxon>Metazoa</taxon>
        <taxon>Spiralia</taxon>
        <taxon>Gnathifera</taxon>
        <taxon>Rotifera</taxon>
        <taxon>Eurotatoria</taxon>
        <taxon>Bdelloidea</taxon>
        <taxon>Philodinida</taxon>
        <taxon>Philodinidae</taxon>
        <taxon>Rotaria</taxon>
    </lineage>
</organism>
<name>A0A820MXE3_9BILA</name>
<evidence type="ECO:0000313" key="1">
    <source>
        <dbReference type="EMBL" id="CAF4378939.1"/>
    </source>
</evidence>
<dbReference type="PANTHER" id="PTHR43394:SF1">
    <property type="entry name" value="ATP-BINDING CASSETTE SUB-FAMILY B MEMBER 10, MITOCHONDRIAL"/>
    <property type="match status" value="1"/>
</dbReference>
<proteinExistence type="predicted"/>
<dbReference type="InterPro" id="IPR027417">
    <property type="entry name" value="P-loop_NTPase"/>
</dbReference>
<comment type="caution">
    <text evidence="1">The sequence shown here is derived from an EMBL/GenBank/DDBJ whole genome shotgun (WGS) entry which is preliminary data.</text>
</comment>
<dbReference type="Gene3D" id="3.40.50.300">
    <property type="entry name" value="P-loop containing nucleotide triphosphate hydrolases"/>
    <property type="match status" value="1"/>
</dbReference>
<dbReference type="GO" id="GO:0005743">
    <property type="term" value="C:mitochondrial inner membrane"/>
    <property type="evidence" value="ECO:0007669"/>
    <property type="project" value="TreeGrafter"/>
</dbReference>
<dbReference type="EMBL" id="CAJOBF010019972">
    <property type="protein sequence ID" value="CAF4378939.1"/>
    <property type="molecule type" value="Genomic_DNA"/>
</dbReference>
<dbReference type="SUPFAM" id="SSF52540">
    <property type="entry name" value="P-loop containing nucleoside triphosphate hydrolases"/>
    <property type="match status" value="1"/>
</dbReference>
<sequence length="76" mass="8778">MDSHNEKIVQNVLEEIQTSNPDQTSLIIAHRLSTIRSCDLIGVLDKGYLIECDTHNELMRRRAAYYRMVSRDSEAL</sequence>
<reference evidence="1" key="1">
    <citation type="submission" date="2021-02" db="EMBL/GenBank/DDBJ databases">
        <authorList>
            <person name="Nowell W R."/>
        </authorList>
    </citation>
    <scope>NUCLEOTIDE SEQUENCE</scope>
</reference>
<dbReference type="PANTHER" id="PTHR43394">
    <property type="entry name" value="ATP-DEPENDENT PERMEASE MDL1, MITOCHONDRIAL"/>
    <property type="match status" value="1"/>
</dbReference>
<protein>
    <recommendedName>
        <fullName evidence="3">p-glycoprotein</fullName>
    </recommendedName>
</protein>
<dbReference type="AlphaFoldDB" id="A0A820MXE3"/>
<accession>A0A820MXE3</accession>
<dbReference type="InterPro" id="IPR039421">
    <property type="entry name" value="Type_1_exporter"/>
</dbReference>
<dbReference type="Proteomes" id="UP000663842">
    <property type="component" value="Unassembled WGS sequence"/>
</dbReference>
<gene>
    <name evidence="1" type="ORF">UXM345_LOCUS37327</name>
</gene>
<dbReference type="GO" id="GO:0015421">
    <property type="term" value="F:ABC-type oligopeptide transporter activity"/>
    <property type="evidence" value="ECO:0007669"/>
    <property type="project" value="TreeGrafter"/>
</dbReference>
<evidence type="ECO:0008006" key="3">
    <source>
        <dbReference type="Google" id="ProtNLM"/>
    </source>
</evidence>